<dbReference type="SUPFAM" id="SSF55120">
    <property type="entry name" value="Pseudouridine synthase"/>
    <property type="match status" value="1"/>
</dbReference>
<dbReference type="CDD" id="cd02869">
    <property type="entry name" value="PseudoU_synth_RluA_like"/>
    <property type="match status" value="1"/>
</dbReference>
<evidence type="ECO:0000259" key="3">
    <source>
        <dbReference type="Pfam" id="PF00849"/>
    </source>
</evidence>
<dbReference type="GO" id="GO:0009982">
    <property type="term" value="F:pseudouridine synthase activity"/>
    <property type="evidence" value="ECO:0007669"/>
    <property type="project" value="InterPro"/>
</dbReference>
<dbReference type="GO" id="GO:0140098">
    <property type="term" value="F:catalytic activity, acting on RNA"/>
    <property type="evidence" value="ECO:0007669"/>
    <property type="project" value="UniProtKB-ARBA"/>
</dbReference>
<evidence type="ECO:0000313" key="5">
    <source>
        <dbReference type="Proteomes" id="UP000642920"/>
    </source>
</evidence>
<keyword evidence="5" id="KW-1185">Reference proteome</keyword>
<dbReference type="Proteomes" id="UP000642920">
    <property type="component" value="Unassembled WGS sequence"/>
</dbReference>
<dbReference type="EMBL" id="JAERQG010000003">
    <property type="protein sequence ID" value="MBL0766334.1"/>
    <property type="molecule type" value="Genomic_DNA"/>
</dbReference>
<dbReference type="AlphaFoldDB" id="A0A937AH27"/>
<name>A0A937AH27_9BACT</name>
<gene>
    <name evidence="4" type="ORF">JKP34_13790</name>
</gene>
<dbReference type="InterPro" id="IPR050188">
    <property type="entry name" value="RluA_PseudoU_synthase"/>
</dbReference>
<protein>
    <submittedName>
        <fullName evidence="4">RluA family pseudouridine synthase</fullName>
    </submittedName>
</protein>
<comment type="caution">
    <text evidence="4">The sequence shown here is derived from an EMBL/GenBank/DDBJ whole genome shotgun (WGS) entry which is preliminary data.</text>
</comment>
<evidence type="ECO:0000313" key="4">
    <source>
        <dbReference type="EMBL" id="MBL0766334.1"/>
    </source>
</evidence>
<dbReference type="Gene3D" id="3.30.2350.10">
    <property type="entry name" value="Pseudouridine synthase"/>
    <property type="match status" value="1"/>
</dbReference>
<dbReference type="InterPro" id="IPR006145">
    <property type="entry name" value="PsdUridine_synth_RsuA/RluA"/>
</dbReference>
<dbReference type="PANTHER" id="PTHR21600:SF44">
    <property type="entry name" value="RIBOSOMAL LARGE SUBUNIT PSEUDOURIDINE SYNTHASE D"/>
    <property type="match status" value="1"/>
</dbReference>
<evidence type="ECO:0000256" key="1">
    <source>
        <dbReference type="ARBA" id="ARBA00010876"/>
    </source>
</evidence>
<dbReference type="Pfam" id="PF00849">
    <property type="entry name" value="PseudoU_synth_2"/>
    <property type="match status" value="1"/>
</dbReference>
<organism evidence="4 5">
    <name type="scientific">Marivirga atlantica</name>
    <dbReference type="NCBI Taxonomy" id="1548457"/>
    <lineage>
        <taxon>Bacteria</taxon>
        <taxon>Pseudomonadati</taxon>
        <taxon>Bacteroidota</taxon>
        <taxon>Cytophagia</taxon>
        <taxon>Cytophagales</taxon>
        <taxon>Marivirgaceae</taxon>
        <taxon>Marivirga</taxon>
    </lineage>
</organism>
<dbReference type="GO" id="GO:0003723">
    <property type="term" value="F:RNA binding"/>
    <property type="evidence" value="ECO:0007669"/>
    <property type="project" value="UniProtKB-KW"/>
</dbReference>
<comment type="similarity">
    <text evidence="1">Belongs to the pseudouridine synthase RluA family.</text>
</comment>
<keyword evidence="2" id="KW-0694">RNA-binding</keyword>
<dbReference type="CDD" id="cd00165">
    <property type="entry name" value="S4"/>
    <property type="match status" value="1"/>
</dbReference>
<proteinExistence type="inferred from homology"/>
<evidence type="ECO:0000256" key="2">
    <source>
        <dbReference type="PROSITE-ProRule" id="PRU00182"/>
    </source>
</evidence>
<dbReference type="InterPro" id="IPR020103">
    <property type="entry name" value="PsdUridine_synth_cat_dom_sf"/>
</dbReference>
<dbReference type="PANTHER" id="PTHR21600">
    <property type="entry name" value="MITOCHONDRIAL RNA PSEUDOURIDINE SYNTHASE"/>
    <property type="match status" value="1"/>
</dbReference>
<dbReference type="GO" id="GO:0000455">
    <property type="term" value="P:enzyme-directed rRNA pseudouridine synthesis"/>
    <property type="evidence" value="ECO:0007669"/>
    <property type="project" value="TreeGrafter"/>
</dbReference>
<reference evidence="4" key="1">
    <citation type="submission" date="2021-01" db="EMBL/GenBank/DDBJ databases">
        <title>Marivirga sp. nov., isolated from intertidal surface sediments.</title>
        <authorList>
            <person name="Zhang M."/>
        </authorList>
    </citation>
    <scope>NUCLEOTIDE SEQUENCE</scope>
    <source>
        <strain evidence="4">SM1354</strain>
    </source>
</reference>
<dbReference type="PROSITE" id="PS50889">
    <property type="entry name" value="S4"/>
    <property type="match status" value="1"/>
</dbReference>
<sequence length="301" mass="33842">MQKKKQSPINQDIKEYTVEADHELLKYLLDTFKSKKRPVLKSVLSGGQIRVNGELTTQFNHPLKKGDKLSINWAKPGKKLKLKKLNVIYEDAHLIVIEKEAGLLSVASAKEKSKTAIQILKEHMAATNPNQKVFIVHRLEREMSGILVFAKSPEVQSTLQNDWNNFVVDRRYVAVTEGVVKQESGTLKNYLTANKNNRVFVGKTAEGSTLAVTNYKVLKQNKAYSMLELNTESGFKNQIRVQLANIGHPVTGDKKYGARKNPLARVAIHAHLLEILHPITGDKLKFELVPPSSFRNLVTKA</sequence>
<accession>A0A937AH27</accession>
<feature type="domain" description="Pseudouridine synthase RsuA/RluA-like" evidence="3">
    <location>
        <begin position="93"/>
        <end position="244"/>
    </location>
</feature>
<dbReference type="RefSeq" id="WP_201922612.1">
    <property type="nucleotide sequence ID" value="NZ_JAERQG010000003.1"/>
</dbReference>